<accession>A0A917XY99</accession>
<dbReference type="Proteomes" id="UP000600365">
    <property type="component" value="Unassembled WGS sequence"/>
</dbReference>
<evidence type="ECO:0000313" key="2">
    <source>
        <dbReference type="Proteomes" id="UP000600365"/>
    </source>
</evidence>
<dbReference type="RefSeq" id="WP_189185861.1">
    <property type="nucleotide sequence ID" value="NZ_BMMM01000003.1"/>
</dbReference>
<organism evidence="1 2">
    <name type="scientific">Streptomyces albiflavescens</name>
    <dbReference type="NCBI Taxonomy" id="1623582"/>
    <lineage>
        <taxon>Bacteria</taxon>
        <taxon>Bacillati</taxon>
        <taxon>Actinomycetota</taxon>
        <taxon>Actinomycetes</taxon>
        <taxon>Kitasatosporales</taxon>
        <taxon>Streptomycetaceae</taxon>
        <taxon>Streptomyces</taxon>
    </lineage>
</organism>
<dbReference type="AlphaFoldDB" id="A0A917XY99"/>
<sequence length="139" mass="16003">MPAIDAQDLIERYIGIWNEPDPEIRRKTVQDLWAEDGLHVLRPPQEMHERAVGLGFPTAVLEARGHDELHARVTRAYDEFVAPGTYVFRIQEAARRLRDVITFRWESFHTGEGQVTGGGLEFLVLDEDGRIKVDYQFVD</sequence>
<reference evidence="1 2" key="1">
    <citation type="journal article" date="2014" name="Int. J. Syst. Evol. Microbiol.">
        <title>Complete genome sequence of Corynebacterium casei LMG S-19264T (=DSM 44701T), isolated from a smear-ripened cheese.</title>
        <authorList>
            <consortium name="US DOE Joint Genome Institute (JGI-PGF)"/>
            <person name="Walter F."/>
            <person name="Albersmeier A."/>
            <person name="Kalinowski J."/>
            <person name="Ruckert C."/>
        </authorList>
    </citation>
    <scope>NUCLEOTIDE SEQUENCE [LARGE SCALE GENOMIC DNA]</scope>
    <source>
        <strain evidence="1 2">CGMCC 4.7111</strain>
    </source>
</reference>
<gene>
    <name evidence="1" type="ORF">GCM10011579_023540</name>
</gene>
<name>A0A917XY99_9ACTN</name>
<dbReference type="SUPFAM" id="SSF54427">
    <property type="entry name" value="NTF2-like"/>
    <property type="match status" value="1"/>
</dbReference>
<dbReference type="Gene3D" id="3.10.450.50">
    <property type="match status" value="1"/>
</dbReference>
<evidence type="ECO:0000313" key="1">
    <source>
        <dbReference type="EMBL" id="GGN59332.1"/>
    </source>
</evidence>
<protein>
    <recommendedName>
        <fullName evidence="3">SnoaL-like domain-containing protein</fullName>
    </recommendedName>
</protein>
<comment type="caution">
    <text evidence="1">The sequence shown here is derived from an EMBL/GenBank/DDBJ whole genome shotgun (WGS) entry which is preliminary data.</text>
</comment>
<evidence type="ECO:0008006" key="3">
    <source>
        <dbReference type="Google" id="ProtNLM"/>
    </source>
</evidence>
<dbReference type="EMBL" id="BMMM01000003">
    <property type="protein sequence ID" value="GGN59332.1"/>
    <property type="molecule type" value="Genomic_DNA"/>
</dbReference>
<proteinExistence type="predicted"/>
<keyword evidence="2" id="KW-1185">Reference proteome</keyword>
<dbReference type="InterPro" id="IPR032710">
    <property type="entry name" value="NTF2-like_dom_sf"/>
</dbReference>